<evidence type="ECO:0000256" key="3">
    <source>
        <dbReference type="ARBA" id="ARBA00022737"/>
    </source>
</evidence>
<dbReference type="GO" id="GO:0005886">
    <property type="term" value="C:plasma membrane"/>
    <property type="evidence" value="ECO:0007669"/>
    <property type="project" value="TreeGrafter"/>
</dbReference>
<dbReference type="SMART" id="SM00089">
    <property type="entry name" value="PKD"/>
    <property type="match status" value="3"/>
</dbReference>
<reference evidence="8" key="1">
    <citation type="submission" date="2016-11" db="EMBL/GenBank/DDBJ databases">
        <authorList>
            <person name="Varghese N."/>
            <person name="Submissions S."/>
        </authorList>
    </citation>
    <scope>NUCLEOTIDE SEQUENCE [LARGE SCALE GENOMIC DNA]</scope>
    <source>
        <strain evidence="8">DSM 26134</strain>
    </source>
</reference>
<dbReference type="Pfam" id="PF13585">
    <property type="entry name" value="CHU_C"/>
    <property type="match status" value="1"/>
</dbReference>
<dbReference type="PANTHER" id="PTHR46730">
    <property type="entry name" value="POLYCYSTIN-1"/>
    <property type="match status" value="1"/>
</dbReference>
<evidence type="ECO:0000256" key="5">
    <source>
        <dbReference type="ARBA" id="ARBA00023136"/>
    </source>
</evidence>
<keyword evidence="8" id="KW-1185">Reference proteome</keyword>
<feature type="domain" description="PKD" evidence="6">
    <location>
        <begin position="937"/>
        <end position="1000"/>
    </location>
</feature>
<evidence type="ECO:0000313" key="8">
    <source>
        <dbReference type="Proteomes" id="UP000184474"/>
    </source>
</evidence>
<protein>
    <submittedName>
        <fullName evidence="7">Gliding motility-associated C-terminal domain-containing protein</fullName>
    </submittedName>
</protein>
<keyword evidence="4" id="KW-1133">Transmembrane helix</keyword>
<dbReference type="InterPro" id="IPR013783">
    <property type="entry name" value="Ig-like_fold"/>
</dbReference>
<dbReference type="InterPro" id="IPR022409">
    <property type="entry name" value="PKD/Chitinase_dom"/>
</dbReference>
<dbReference type="InterPro" id="IPR026341">
    <property type="entry name" value="T9SS_type_B"/>
</dbReference>
<dbReference type="InterPro" id="IPR035986">
    <property type="entry name" value="PKD_dom_sf"/>
</dbReference>
<dbReference type="EMBL" id="FRAA01000003">
    <property type="protein sequence ID" value="SHK17707.1"/>
    <property type="molecule type" value="Genomic_DNA"/>
</dbReference>
<evidence type="ECO:0000259" key="6">
    <source>
        <dbReference type="PROSITE" id="PS50093"/>
    </source>
</evidence>
<gene>
    <name evidence="7" type="ORF">SAMN04488028_103262</name>
</gene>
<sequence>MGQKSIIRIRPNQLVLWQCFVMAVLSMVHFGSHAQDQNYSEYNWLFGNSTAGITFNKSDARAQLDNIQQIPYGIGGGAVITNPVTGDLIFYSDGERVFDINHNPLPGNPLLNGNPAINRSAVVFPLPYSTGQYYLFTNSGSAGVNEIQYSILDRTLTGNAVAGEPVLGDVSSLNNGTGLVDPSEAMTVIKQDADNYWLISQNRTTLEYRVTALSSATGVGVTTTFAIGTVTDPAYEAASFAYDEINGRLAIAPKEENRNVYVMDLDIATGTLIFNRAIRNTGFSDGTGEAVYDLEWSASGDQLYISRFGSSAEEGDLYQFDFNDTVETVNSILFQPVFRSYGIQRGPDQNIYHLYQQTSGDAIEIGRIIEADSTYHEDSLFFNVGYDSLAFAPSNINGRQFPAFAAPHFEMFDTVSFFLLDTCTSQSTKFFSMVEPTPESYVWDFGTGDSLSGPAPVYTFPAAGTYSVSLTVTLNGIEESYTRVVSITENDLVIDLGMDTVRCPGEVFTYDAGDGGLTYAWNTGETTQTIDVDTTGIFSVAVETAAGCRSYGYVQVVTYEDESQFRNQWYFGENAGIDFNDPNGTVAITDANLMTSPQAASSVSDLNGDLLFYTNGVTVWNKEHQIMVNGTNIGGDSTSMQGAMIMPFPGDSTTFYVFTSDPVYGDNTYNMRYSIVDMKQDVMRGAVVQKNLPFFTNSTERMTGVGLGQGLSWLITHEFGNNQFKSYPVTATGIGEPLTSAAGSVLRLDEEKNATAEMQVAQAGNYIAMAIQDTNENYIELFEIDTFGVVSQIAKIDVEEPLPALIYGVEFSSGAEKLYVTTHSNGSKLLQYDLDSIQAPTAEADIMATKYELGASASLEFGALQTGADAVIYMAIEGQTTIGTINSPAADDDLAGFVVDGFDLEGRTSRLGLPNFAQTVPLTAMQPGALVTNACLGQETIFDGSGTSIIDNYLWTFDDGTSAAVEDTTHLYNLTGTYNVSLQVTNRCGLDTTFLQPVEVFAIPTAPTVEDAVTLCNGPVMLEAWPSDTAAFSYTWSTGDTTRQITVTQASIVSVFITDTTGCQSDPRESFVDDTSPIVNLGPDQMICQDVVFAPLDAQNPGSAYTWSLNATPNGNTLSQQEVDTSVPGVYLYEVEVVDIFNCSTIDDIELTVQPTPNYTFTPTPTTGCGATDGALNIDITDAGSFTYGLSGPVSVTSTAIAGPSGDTQIANNLSGGGYTITVTNTVSGCANPQLATVADGGTFTLSVAPVRGCPGDGELEVTVNAPVTANVDYELFDEVGNSIFASSATLDAANQFAITNLDSGTYSLVVEGVDGLGNVCVGTLDDIQLDGNERADFSVDPQYICGTEGQVGILPVTVNAADPVLYSWTGPNIIGSAQGDSVVVGTAGSYFVTSSSTGYCDYTQEVIVTQNDLPEVQIDVTGNECDGSLLLEANITSTLVGNPAYEWDNGNLTSQRNVTNTGTYTVSVLDQGTGCVNTVDRTVDVFDELTVFIAADPNCDDNSEVFLSAYASISEDVTFTWTDLNGEVLSETGAEISISESGSYSVNVASDVSVCQADASIDVAVTPIDEDQLTMSPNESFCSQDPDPQNSEVALDPGAFTSYVWTIINDTDVLGTDRILVVNTPGVYEVTIGNGFSCIRDIVEVFDNCAPIIYAPNAFAPNGTNDQFFVYPNDYVSNFSIKIYSRWGELVYYSENINFRWDGYYRGQLLQMGTYAYIMTFESSLQPERGQIQQRGGVMIVR</sequence>
<evidence type="ECO:0000256" key="4">
    <source>
        <dbReference type="ARBA" id="ARBA00022989"/>
    </source>
</evidence>
<proteinExistence type="predicted"/>
<evidence type="ECO:0000256" key="2">
    <source>
        <dbReference type="ARBA" id="ARBA00022692"/>
    </source>
</evidence>
<dbReference type="PROSITE" id="PS50093">
    <property type="entry name" value="PKD"/>
    <property type="match status" value="2"/>
</dbReference>
<keyword evidence="2" id="KW-0812">Transmembrane</keyword>
<comment type="subcellular location">
    <subcellularLocation>
        <location evidence="1">Membrane</location>
        <topology evidence="1">Multi-pass membrane protein</topology>
    </subcellularLocation>
</comment>
<evidence type="ECO:0000313" key="7">
    <source>
        <dbReference type="EMBL" id="SHK17707.1"/>
    </source>
</evidence>
<feature type="domain" description="PKD" evidence="6">
    <location>
        <begin position="426"/>
        <end position="473"/>
    </location>
</feature>
<dbReference type="Pfam" id="PF00801">
    <property type="entry name" value="PKD"/>
    <property type="match status" value="1"/>
</dbReference>
<dbReference type="InterPro" id="IPR000601">
    <property type="entry name" value="PKD_dom"/>
</dbReference>
<keyword evidence="3" id="KW-0677">Repeat</keyword>
<dbReference type="GO" id="GO:0005261">
    <property type="term" value="F:monoatomic cation channel activity"/>
    <property type="evidence" value="ECO:0007669"/>
    <property type="project" value="TreeGrafter"/>
</dbReference>
<name>A0A1M6QC98_REIAG</name>
<dbReference type="STRING" id="156994.SAMN04488028_103262"/>
<dbReference type="NCBIfam" id="TIGR04131">
    <property type="entry name" value="Bac_Flav_CTERM"/>
    <property type="match status" value="1"/>
</dbReference>
<dbReference type="RefSeq" id="WP_073122310.1">
    <property type="nucleotide sequence ID" value="NZ_FRAA01000003.1"/>
</dbReference>
<dbReference type="PANTHER" id="PTHR46730:SF4">
    <property type="entry name" value="POLYCYSTIC KIDNEY DISEASE PROTEIN 1-LIKE 1"/>
    <property type="match status" value="1"/>
</dbReference>
<dbReference type="Gene3D" id="2.60.40.10">
    <property type="entry name" value="Immunoglobulins"/>
    <property type="match status" value="2"/>
</dbReference>
<evidence type="ECO:0000256" key="1">
    <source>
        <dbReference type="ARBA" id="ARBA00004141"/>
    </source>
</evidence>
<dbReference type="Pfam" id="PF18911">
    <property type="entry name" value="PKD_4"/>
    <property type="match status" value="1"/>
</dbReference>
<dbReference type="Gene3D" id="2.60.120.380">
    <property type="match status" value="1"/>
</dbReference>
<dbReference type="SUPFAM" id="SSF49299">
    <property type="entry name" value="PKD domain"/>
    <property type="match status" value="2"/>
</dbReference>
<dbReference type="Proteomes" id="UP000184474">
    <property type="component" value="Unassembled WGS sequence"/>
</dbReference>
<dbReference type="GO" id="GO:0006816">
    <property type="term" value="P:calcium ion transport"/>
    <property type="evidence" value="ECO:0007669"/>
    <property type="project" value="TreeGrafter"/>
</dbReference>
<organism evidence="7 8">
    <name type="scientific">Reichenbachiella agariperforans</name>
    <dbReference type="NCBI Taxonomy" id="156994"/>
    <lineage>
        <taxon>Bacteria</taxon>
        <taxon>Pseudomonadati</taxon>
        <taxon>Bacteroidota</taxon>
        <taxon>Cytophagia</taxon>
        <taxon>Cytophagales</taxon>
        <taxon>Reichenbachiellaceae</taxon>
        <taxon>Reichenbachiella</taxon>
    </lineage>
</organism>
<dbReference type="CDD" id="cd00146">
    <property type="entry name" value="PKD"/>
    <property type="match status" value="2"/>
</dbReference>
<accession>A0A1M6QC98</accession>
<keyword evidence="5" id="KW-0472">Membrane</keyword>